<proteinExistence type="predicted"/>
<gene>
    <name evidence="3" type="ORF">KFE25_000648</name>
</gene>
<accession>A0A8J6CA82</accession>
<evidence type="ECO:0000313" key="3">
    <source>
        <dbReference type="EMBL" id="KAG8467332.1"/>
    </source>
</evidence>
<feature type="region of interest" description="Disordered" evidence="2">
    <location>
        <begin position="390"/>
        <end position="427"/>
    </location>
</feature>
<dbReference type="EMBL" id="JAGTXO010000006">
    <property type="protein sequence ID" value="KAG8467332.1"/>
    <property type="molecule type" value="Genomic_DNA"/>
</dbReference>
<evidence type="ECO:0000313" key="4">
    <source>
        <dbReference type="Proteomes" id="UP000751190"/>
    </source>
</evidence>
<reference evidence="3" key="1">
    <citation type="submission" date="2021-05" db="EMBL/GenBank/DDBJ databases">
        <title>The genome of the haptophyte Pavlova lutheri (Diacronema luteri, Pavlovales) - a model for lipid biosynthesis in eukaryotic algae.</title>
        <authorList>
            <person name="Hulatt C.J."/>
            <person name="Posewitz M.C."/>
        </authorList>
    </citation>
    <scope>NUCLEOTIDE SEQUENCE</scope>
    <source>
        <strain evidence="3">NIVA-4/92</strain>
    </source>
</reference>
<feature type="region of interest" description="Disordered" evidence="2">
    <location>
        <begin position="260"/>
        <end position="298"/>
    </location>
</feature>
<evidence type="ECO:0000256" key="1">
    <source>
        <dbReference type="SAM" id="Coils"/>
    </source>
</evidence>
<feature type="coiled-coil region" evidence="1">
    <location>
        <begin position="79"/>
        <end position="106"/>
    </location>
</feature>
<dbReference type="Proteomes" id="UP000751190">
    <property type="component" value="Unassembled WGS sequence"/>
</dbReference>
<feature type="coiled-coil region" evidence="1">
    <location>
        <begin position="10"/>
        <end position="44"/>
    </location>
</feature>
<keyword evidence="1" id="KW-0175">Coiled coil</keyword>
<evidence type="ECO:0000256" key="2">
    <source>
        <dbReference type="SAM" id="MobiDB-lite"/>
    </source>
</evidence>
<dbReference type="AlphaFoldDB" id="A0A8J6CA82"/>
<protein>
    <submittedName>
        <fullName evidence="3">Uncharacterized protein</fullName>
    </submittedName>
</protein>
<organism evidence="3 4">
    <name type="scientific">Diacronema lutheri</name>
    <name type="common">Unicellular marine alga</name>
    <name type="synonym">Monochrysis lutheri</name>
    <dbReference type="NCBI Taxonomy" id="2081491"/>
    <lineage>
        <taxon>Eukaryota</taxon>
        <taxon>Haptista</taxon>
        <taxon>Haptophyta</taxon>
        <taxon>Pavlovophyceae</taxon>
        <taxon>Pavlovales</taxon>
        <taxon>Pavlovaceae</taxon>
        <taxon>Diacronema</taxon>
    </lineage>
</organism>
<keyword evidence="4" id="KW-1185">Reference proteome</keyword>
<sequence>MDDAELRRLLAERDADAEVMLDRMDELEAQLAERDDDLRRLDADNARLSAALADTERGCLDELGALRALVRAVAPDARREGEEARARALRAELRAAEETAARASLAGERRLRARDAEAAVALAALRGELADAESEAVCAVMDAAEAALDAHDAHAVANALRARADGGALDELRGAHALLFEDRRLLVLELDELRVTLADERAAAAAAIGAADARADAAERLAERARVRAARGDSEVSPPRAFDERARDAAALVGEANRRAARANGAAGSPVREQRCAMSPPAGAPDLRTAAPTPTGGRRLAVERGLRAQTHWRSELAAGPGVHAEARAARAWAEEGNERAPAALFASPERKRWQAEVAAFNQRLSARLGAERARAGAGVRVRCDAAAELSAQSRAAPRPIEPSRPADDPGRARRSMLAAAGATSKAF</sequence>
<name>A0A8J6CA82_DIALT</name>
<comment type="caution">
    <text evidence="3">The sequence shown here is derived from an EMBL/GenBank/DDBJ whole genome shotgun (WGS) entry which is preliminary data.</text>
</comment>